<reference evidence="1" key="1">
    <citation type="journal article" date="2014" name="Front. Microbiol.">
        <title>High frequency of phylogenetically diverse reductive dehalogenase-homologous genes in deep subseafloor sedimentary metagenomes.</title>
        <authorList>
            <person name="Kawai M."/>
            <person name="Futagami T."/>
            <person name="Toyoda A."/>
            <person name="Takaki Y."/>
            <person name="Nishi S."/>
            <person name="Hori S."/>
            <person name="Arai W."/>
            <person name="Tsubouchi T."/>
            <person name="Morono Y."/>
            <person name="Uchiyama I."/>
            <person name="Ito T."/>
            <person name="Fujiyama A."/>
            <person name="Inagaki F."/>
            <person name="Takami H."/>
        </authorList>
    </citation>
    <scope>NUCLEOTIDE SEQUENCE</scope>
    <source>
        <strain evidence="1">Expedition CK06-06</strain>
    </source>
</reference>
<organism evidence="1">
    <name type="scientific">marine sediment metagenome</name>
    <dbReference type="NCBI Taxonomy" id="412755"/>
    <lineage>
        <taxon>unclassified sequences</taxon>
        <taxon>metagenomes</taxon>
        <taxon>ecological metagenomes</taxon>
    </lineage>
</organism>
<protein>
    <submittedName>
        <fullName evidence="1">Uncharacterized protein</fullName>
    </submittedName>
</protein>
<name>X1LYS6_9ZZZZ</name>
<comment type="caution">
    <text evidence="1">The sequence shown here is derived from an EMBL/GenBank/DDBJ whole genome shotgun (WGS) entry which is preliminary data.</text>
</comment>
<dbReference type="EMBL" id="BARV01016199">
    <property type="protein sequence ID" value="GAI24253.1"/>
    <property type="molecule type" value="Genomic_DNA"/>
</dbReference>
<gene>
    <name evidence="1" type="ORF">S06H3_27858</name>
</gene>
<evidence type="ECO:0000313" key="1">
    <source>
        <dbReference type="EMBL" id="GAI24253.1"/>
    </source>
</evidence>
<accession>X1LYS6</accession>
<dbReference type="AlphaFoldDB" id="X1LYS6"/>
<proteinExistence type="predicted"/>
<sequence length="83" mass="9848">MTFGADCKKITKNLDEDDIPDNLHGEDRIVAEEELYKRRLKTSHGVSHDEVTDRIDDIKAKEKEEYERSLKRWDKKQEKMKNG</sequence>